<evidence type="ECO:0000313" key="4">
    <source>
        <dbReference type="EMBL" id="SHM18109.1"/>
    </source>
</evidence>
<dbReference type="GO" id="GO:0016887">
    <property type="term" value="F:ATP hydrolysis activity"/>
    <property type="evidence" value="ECO:0007669"/>
    <property type="project" value="InterPro"/>
</dbReference>
<dbReference type="InterPro" id="IPR003593">
    <property type="entry name" value="AAA+_ATPase"/>
</dbReference>
<organism evidence="4 5">
    <name type="scientific">Ruminococcus flavefaciens</name>
    <dbReference type="NCBI Taxonomy" id="1265"/>
    <lineage>
        <taxon>Bacteria</taxon>
        <taxon>Bacillati</taxon>
        <taxon>Bacillota</taxon>
        <taxon>Clostridia</taxon>
        <taxon>Eubacteriales</taxon>
        <taxon>Oscillospiraceae</taxon>
        <taxon>Ruminococcus</taxon>
    </lineage>
</organism>
<dbReference type="InterPro" id="IPR051396">
    <property type="entry name" value="Bact_Antivir_Def_Nuclease"/>
</dbReference>
<dbReference type="InterPro" id="IPR002711">
    <property type="entry name" value="HNH"/>
</dbReference>
<sequence>MLRKINYQKKKEELLEKHGAYCAYCQAPLFPNNMCIDHYLPMKFYPEKANDDDNLILCCRECNIRKSSRLPYDENGNIVILNPYTEEYKKMIRGSKNGRLVLNLDNATPAMLNTVKELALDKRANTYIYHDTGSAKVSDDLDIKKETKVETERLNRINKVRIRNFKSIEDIELSLNRINVLIGGNNAGKSSILQAVQFAIGVAQTAGRHEKDVYAKPKIVFCDDSSAFLYSPTVDMNALIRKKEGSEKNGIDITFSTKTVKTDIVLYHKLNNSFEAKISNTSLFNAIKSNTSPYCVYITGLSGLPLTEEFTAKAKVLKSATRGDSNLYLRNILWLLHEDEDKSKWENFLKKFKLFYPEYTIDICFSPEIDEMINVFAIVKKDRQANLKIPLDMLGTGALQVIQILSYISYFTPSILILDEPDTHLHPKNQKLLFEVLKKYSDKEGTQILIATHSKHIMDSAQNAKATSVFWISRGETAQELKPGYNTEVISVLQEIGEATLAELKKSDLKYIIFTEDENVDKTKYLKTILEASGVNERSVAIVPYYGCSKADNIITAYKLLENFNSDLKIIVHRDRDYLNDEQKKAYKNSLNKKGIKGKISVWFTPGSDLEAIFVDAAHIKACYPELGDSIIENAIKEAYAEAKAASVKRLVEHQKVTERENNKKMKSTENSHKTEADLESLYDSDPSYYCYGKKTFSALKAIIQKSLHENPKLIEPTKFIEQKELKALFKDTSKIKK</sequence>
<dbReference type="GO" id="GO:0004519">
    <property type="term" value="F:endonuclease activity"/>
    <property type="evidence" value="ECO:0007669"/>
    <property type="project" value="UniProtKB-KW"/>
</dbReference>
<reference evidence="4 5" key="1">
    <citation type="submission" date="2016-11" db="EMBL/GenBank/DDBJ databases">
        <authorList>
            <person name="Jaros S."/>
            <person name="Januszkiewicz K."/>
            <person name="Wedrychowicz H."/>
        </authorList>
    </citation>
    <scope>NUCLEOTIDE SEQUENCE [LARGE SCALE GENOMIC DNA]</scope>
    <source>
        <strain evidence="4 5">Y1</strain>
    </source>
</reference>
<dbReference type="Gene3D" id="3.40.50.300">
    <property type="entry name" value="P-loop containing nucleotide triphosphate hydrolases"/>
    <property type="match status" value="1"/>
</dbReference>
<dbReference type="RefSeq" id="WP_072948179.1">
    <property type="nucleotide sequence ID" value="NZ_FRCT01000001.1"/>
</dbReference>
<dbReference type="SMART" id="SM00382">
    <property type="entry name" value="AAA"/>
    <property type="match status" value="1"/>
</dbReference>
<gene>
    <name evidence="4" type="ORF">SAMN04487860_101417</name>
</gene>
<dbReference type="InterPro" id="IPR027417">
    <property type="entry name" value="P-loop_NTPase"/>
</dbReference>
<evidence type="ECO:0000256" key="1">
    <source>
        <dbReference type="SAM" id="MobiDB-lite"/>
    </source>
</evidence>
<dbReference type="SMART" id="SM00507">
    <property type="entry name" value="HNHc"/>
    <property type="match status" value="1"/>
</dbReference>
<feature type="region of interest" description="Disordered" evidence="1">
    <location>
        <begin position="659"/>
        <end position="678"/>
    </location>
</feature>
<dbReference type="PANTHER" id="PTHR43581:SF4">
    <property type="entry name" value="ATP_GTP PHOSPHATASE"/>
    <property type="match status" value="1"/>
</dbReference>
<dbReference type="Pfam" id="PF13175">
    <property type="entry name" value="AAA_15"/>
    <property type="match status" value="2"/>
</dbReference>
<feature type="domain" description="AAA+ ATPase" evidence="2">
    <location>
        <begin position="175"/>
        <end position="476"/>
    </location>
</feature>
<dbReference type="SUPFAM" id="SSF52540">
    <property type="entry name" value="P-loop containing nucleoside triphosphate hydrolases"/>
    <property type="match status" value="1"/>
</dbReference>
<keyword evidence="4" id="KW-0255">Endonuclease</keyword>
<evidence type="ECO:0000259" key="3">
    <source>
        <dbReference type="SMART" id="SM00507"/>
    </source>
</evidence>
<dbReference type="CDD" id="cd00267">
    <property type="entry name" value="ABC_ATPase"/>
    <property type="match status" value="1"/>
</dbReference>
<dbReference type="AlphaFoldDB" id="A0A1M7GQD9"/>
<dbReference type="Proteomes" id="UP000184394">
    <property type="component" value="Unassembled WGS sequence"/>
</dbReference>
<dbReference type="EMBL" id="FRCT01000001">
    <property type="protein sequence ID" value="SHM18109.1"/>
    <property type="molecule type" value="Genomic_DNA"/>
</dbReference>
<dbReference type="InterPro" id="IPR003615">
    <property type="entry name" value="HNH_nuc"/>
</dbReference>
<dbReference type="PANTHER" id="PTHR43581">
    <property type="entry name" value="ATP/GTP PHOSPHATASE"/>
    <property type="match status" value="1"/>
</dbReference>
<name>A0A1M7GQD9_RUMFL</name>
<feature type="domain" description="HNH nuclease" evidence="3">
    <location>
        <begin position="9"/>
        <end position="64"/>
    </location>
</feature>
<protein>
    <submittedName>
        <fullName evidence="4">HNH endonuclease</fullName>
    </submittedName>
</protein>
<keyword evidence="4" id="KW-0378">Hydrolase</keyword>
<evidence type="ECO:0000259" key="2">
    <source>
        <dbReference type="SMART" id="SM00382"/>
    </source>
</evidence>
<dbReference type="GO" id="GO:0003676">
    <property type="term" value="F:nucleic acid binding"/>
    <property type="evidence" value="ECO:0007669"/>
    <property type="project" value="InterPro"/>
</dbReference>
<keyword evidence="4" id="KW-0540">Nuclease</keyword>
<accession>A0A1M7GQD9</accession>
<dbReference type="Gene3D" id="1.10.30.50">
    <property type="match status" value="1"/>
</dbReference>
<proteinExistence type="predicted"/>
<dbReference type="CDD" id="cd00085">
    <property type="entry name" value="HNHc"/>
    <property type="match status" value="1"/>
</dbReference>
<dbReference type="GO" id="GO:0005524">
    <property type="term" value="F:ATP binding"/>
    <property type="evidence" value="ECO:0007669"/>
    <property type="project" value="InterPro"/>
</dbReference>
<dbReference type="Pfam" id="PF01844">
    <property type="entry name" value="HNH"/>
    <property type="match status" value="1"/>
</dbReference>
<dbReference type="GO" id="GO:0008270">
    <property type="term" value="F:zinc ion binding"/>
    <property type="evidence" value="ECO:0007669"/>
    <property type="project" value="InterPro"/>
</dbReference>
<dbReference type="InterPro" id="IPR041685">
    <property type="entry name" value="AAA_GajA/Old/RecF-like"/>
</dbReference>
<feature type="compositionally biased region" description="Basic and acidic residues" evidence="1">
    <location>
        <begin position="659"/>
        <end position="677"/>
    </location>
</feature>
<evidence type="ECO:0000313" key="5">
    <source>
        <dbReference type="Proteomes" id="UP000184394"/>
    </source>
</evidence>